<feature type="domain" description="GATA-type" evidence="13">
    <location>
        <begin position="781"/>
        <end position="839"/>
    </location>
</feature>
<feature type="compositionally biased region" description="Polar residues" evidence="12">
    <location>
        <begin position="393"/>
        <end position="407"/>
    </location>
</feature>
<feature type="region of interest" description="Disordered" evidence="12">
    <location>
        <begin position="828"/>
        <end position="914"/>
    </location>
</feature>
<evidence type="ECO:0000256" key="1">
    <source>
        <dbReference type="ARBA" id="ARBA00004123"/>
    </source>
</evidence>
<evidence type="ECO:0000313" key="16">
    <source>
        <dbReference type="RefSeq" id="XP_032817392.1"/>
    </source>
</evidence>
<keyword evidence="3" id="KW-0677">Repeat</keyword>
<protein>
    <recommendedName>
        <fullName evidence="10">Zinc finger transcription factor Trps1</fullName>
    </recommendedName>
</protein>
<feature type="compositionally biased region" description="Low complexity" evidence="12">
    <location>
        <begin position="1114"/>
        <end position="1123"/>
    </location>
</feature>
<feature type="compositionally biased region" description="Polar residues" evidence="12">
    <location>
        <begin position="49"/>
        <end position="59"/>
    </location>
</feature>
<dbReference type="PROSITE" id="PS50114">
    <property type="entry name" value="GATA_ZN_FINGER_2"/>
    <property type="match status" value="1"/>
</dbReference>
<dbReference type="GO" id="GO:0006357">
    <property type="term" value="P:regulation of transcription by RNA polymerase II"/>
    <property type="evidence" value="ECO:0007669"/>
    <property type="project" value="TreeGrafter"/>
</dbReference>
<dbReference type="PRINTS" id="PR00619">
    <property type="entry name" value="GATAZNFINGER"/>
</dbReference>
<dbReference type="Pfam" id="PF00320">
    <property type="entry name" value="GATA"/>
    <property type="match status" value="1"/>
</dbReference>
<reference evidence="16 17" key="1">
    <citation type="submission" date="2025-04" db="UniProtKB">
        <authorList>
            <consortium name="RefSeq"/>
        </authorList>
    </citation>
    <scope>IDENTIFICATION</scope>
    <source>
        <tissue evidence="16 17">Sperm</tissue>
    </source>
</reference>
<accession>A0AAJ7TI87</accession>
<dbReference type="CDD" id="cd00202">
    <property type="entry name" value="ZnF_GATA"/>
    <property type="match status" value="1"/>
</dbReference>
<proteinExistence type="predicted"/>
<evidence type="ECO:0000256" key="11">
    <source>
        <dbReference type="PROSITE-ProRule" id="PRU00042"/>
    </source>
</evidence>
<dbReference type="AlphaFoldDB" id="A0AAJ7TI87"/>
<evidence type="ECO:0000256" key="10">
    <source>
        <dbReference type="ARBA" id="ARBA00073694"/>
    </source>
</evidence>
<feature type="domain" description="C2H2-type" evidence="14">
    <location>
        <begin position="1161"/>
        <end position="1188"/>
    </location>
</feature>
<evidence type="ECO:0000313" key="18">
    <source>
        <dbReference type="RefSeq" id="XP_032817394.1"/>
    </source>
</evidence>
<keyword evidence="6" id="KW-0805">Transcription regulation</keyword>
<dbReference type="RefSeq" id="XP_032817393.1">
    <property type="nucleotide sequence ID" value="XM_032961502.1"/>
</dbReference>
<keyword evidence="7" id="KW-0238">DNA-binding</keyword>
<keyword evidence="4 11" id="KW-0863">Zinc-finger</keyword>
<feature type="compositionally biased region" description="Low complexity" evidence="12">
    <location>
        <begin position="164"/>
        <end position="173"/>
    </location>
</feature>
<gene>
    <name evidence="16 17 18 19" type="primary">LOC116946531</name>
</gene>
<evidence type="ECO:0000256" key="3">
    <source>
        <dbReference type="ARBA" id="ARBA00022737"/>
    </source>
</evidence>
<dbReference type="InterPro" id="IPR028440">
    <property type="entry name" value="TRPS1"/>
</dbReference>
<dbReference type="InterPro" id="IPR000679">
    <property type="entry name" value="Znf_GATA"/>
</dbReference>
<dbReference type="InterPro" id="IPR013088">
    <property type="entry name" value="Znf_NHR/GATA"/>
</dbReference>
<evidence type="ECO:0000256" key="12">
    <source>
        <dbReference type="SAM" id="MobiDB-lite"/>
    </source>
</evidence>
<dbReference type="FunFam" id="3.30.50.10:FF:000020">
    <property type="entry name" value="Zinc finger transcription factor Trps1"/>
    <property type="match status" value="1"/>
</dbReference>
<keyword evidence="9" id="KW-0539">Nucleus</keyword>
<feature type="region of interest" description="Disordered" evidence="12">
    <location>
        <begin position="49"/>
        <end position="69"/>
    </location>
</feature>
<feature type="region of interest" description="Disordered" evidence="12">
    <location>
        <begin position="357"/>
        <end position="380"/>
    </location>
</feature>
<dbReference type="GO" id="GO:0000977">
    <property type="term" value="F:RNA polymerase II transcription regulatory region sequence-specific DNA binding"/>
    <property type="evidence" value="ECO:0007669"/>
    <property type="project" value="TreeGrafter"/>
</dbReference>
<dbReference type="RefSeq" id="XP_032817392.1">
    <property type="nucleotide sequence ID" value="XM_032961501.1"/>
</dbReference>
<dbReference type="InterPro" id="IPR036236">
    <property type="entry name" value="Znf_C2H2_sf"/>
</dbReference>
<evidence type="ECO:0000256" key="5">
    <source>
        <dbReference type="ARBA" id="ARBA00022833"/>
    </source>
</evidence>
<keyword evidence="8" id="KW-0804">Transcription</keyword>
<evidence type="ECO:0000259" key="13">
    <source>
        <dbReference type="PROSITE" id="PS50114"/>
    </source>
</evidence>
<dbReference type="InterPro" id="IPR013087">
    <property type="entry name" value="Znf_C2H2_type"/>
</dbReference>
<dbReference type="GO" id="GO:0003700">
    <property type="term" value="F:DNA-binding transcription factor activity"/>
    <property type="evidence" value="ECO:0007669"/>
    <property type="project" value="InterPro"/>
</dbReference>
<dbReference type="PROSITE" id="PS00344">
    <property type="entry name" value="GATA_ZN_FINGER_1"/>
    <property type="match status" value="1"/>
</dbReference>
<sequence length="1228" mass="132271">MVRRKNLPLRNVLDAPNTEAASSERTKIRASLKETTTDGVDGQLRSRLVNSKRAQQKQINPKAGPEGDSQAVMMETSLLCVAAETCLPKTCDFFIGQAEMKREDSTGNCPPVKHEEVAAFCKTYSPECTKQTQEKLTSDGGVNDSEQAEIAADDTQRKSEPDSTTSTTCKVTTAGKDDEADEVGERPSPKSPDDDVKITVKADDVGTSPTPELQDFTCSACGYSYYGNDPTDLVKHFRKYHLGLHNRTRHDADLDSRILALHRTGRLLETSEMLGLAGHADKLKIAVIQKTTTSSSNGSYDVQVAIQGTLIGIGRKTPDCQGDTKYFRCKFCNFTYIGSAPAELESHALSVHPSKLKLSAENPNDDHRRSNAAADLDADGQILDGPVAASQNARCENVEQASASEGQGLSHLPAAGGTSSAAAEQSDDSLRRLQCRLCSFACEGGDGEKLMCHYREIHGDTFSGPSAEKQEEATEGAVMDEVVPVTDGQGWLADGNSSVIKGPGRGDSRTVTPTHTALPEGKDGLNQETCPDQPLEISVHYERRDTSYQCTKCIFTSPTEEGLARHCRKIHGVMKCQHCDFVAEDAPSLEEHFRKVPLHVICMSQVSPVAVGPESAIKSEHSALYTNLLATWATSGFSLVAPVKSEKPCDLTGNGLSLQSNKLSARSLNNLLGTRGSGSSGSEHGVSLRQLESSASKTVLKNVLTAQSAARGYFATRQSMTQFVSPHLTSDLSARTQNFKGHNVAPVEDGGSVMSGMDFMTFPAADGEKSREELPSLRRKRGQGLFCVNCLTTTTTLWRKNAGGVYVCNACGLYEKLHSAPRPLSIIKQNNGEQIIRRRTRKRTLPDPPHGDQHSGMSGKQKCLSGNSTHNSDGHTAENRMANGALSWEKGPQRASPGHPPKVPTSLSRIHASASHVHVPTSAVITATSPADLSIQSTKPDPFHGGSSDGDGVPNWREARTDSAAPAERQHPLGRVCYVSPLEERESLSRGSPIEKYLHRPHCTPPGSPIEKYQYASTAAGAVPTAALQAALSGTIYPLNGEWLRLWSKYRMMMAANPESYVGGFPAGQAPMHLSDWEAYASYYRLGAHLSGAGASDGPLDLVVKKRKTSTPDRGVSARSFAAARRESRPAGSAAPAPPPPPPAASRPRTVERGTQDGCSTKCARCGIIFQDEVLHTLHMSCHGDEGPFQCSICQHKCLDKYDFTVHIQRGLHKTSPAVPLPQRPGSQ</sequence>
<evidence type="ECO:0000259" key="14">
    <source>
        <dbReference type="PROSITE" id="PS50157"/>
    </source>
</evidence>
<dbReference type="Proteomes" id="UP001318040">
    <property type="component" value="Chromosome 27"/>
</dbReference>
<feature type="compositionally biased region" description="Basic and acidic residues" evidence="12">
    <location>
        <begin position="183"/>
        <end position="197"/>
    </location>
</feature>
<evidence type="ECO:0000256" key="9">
    <source>
        <dbReference type="ARBA" id="ARBA00023242"/>
    </source>
</evidence>
<dbReference type="PROSITE" id="PS50157">
    <property type="entry name" value="ZINC_FINGER_C2H2_2"/>
    <property type="match status" value="1"/>
</dbReference>
<dbReference type="PROSITE" id="PS00028">
    <property type="entry name" value="ZINC_FINGER_C2H2_1"/>
    <property type="match status" value="1"/>
</dbReference>
<feature type="compositionally biased region" description="Pro residues" evidence="12">
    <location>
        <begin position="1136"/>
        <end position="1145"/>
    </location>
</feature>
<evidence type="ECO:0000313" key="19">
    <source>
        <dbReference type="RefSeq" id="XP_032817395.1"/>
    </source>
</evidence>
<dbReference type="PANTHER" id="PTHR47034">
    <property type="entry name" value="ZINC FINGER TRANSCRIPTION FACTOR TRPS1"/>
    <property type="match status" value="1"/>
</dbReference>
<name>A0AAJ7TI87_PETMA</name>
<feature type="region of interest" description="Disordered" evidence="12">
    <location>
        <begin position="488"/>
        <end position="529"/>
    </location>
</feature>
<organism evidence="15 19">
    <name type="scientific">Petromyzon marinus</name>
    <name type="common">Sea lamprey</name>
    <dbReference type="NCBI Taxonomy" id="7757"/>
    <lineage>
        <taxon>Eukaryota</taxon>
        <taxon>Metazoa</taxon>
        <taxon>Chordata</taxon>
        <taxon>Craniata</taxon>
        <taxon>Vertebrata</taxon>
        <taxon>Cyclostomata</taxon>
        <taxon>Hyperoartia</taxon>
        <taxon>Petromyzontiformes</taxon>
        <taxon>Petromyzontidae</taxon>
        <taxon>Petromyzon</taxon>
    </lineage>
</organism>
<dbReference type="SMART" id="SM00401">
    <property type="entry name" value="ZnF_GATA"/>
    <property type="match status" value="1"/>
</dbReference>
<evidence type="ECO:0000256" key="8">
    <source>
        <dbReference type="ARBA" id="ARBA00023163"/>
    </source>
</evidence>
<dbReference type="KEGG" id="pmrn:116946531"/>
<evidence type="ECO:0000256" key="2">
    <source>
        <dbReference type="ARBA" id="ARBA00022723"/>
    </source>
</evidence>
<comment type="subcellular location">
    <subcellularLocation>
        <location evidence="1">Nucleus</location>
    </subcellularLocation>
</comment>
<feature type="region of interest" description="Disordered" evidence="12">
    <location>
        <begin position="150"/>
        <end position="197"/>
    </location>
</feature>
<dbReference type="RefSeq" id="XP_032817395.1">
    <property type="nucleotide sequence ID" value="XM_032961504.1"/>
</dbReference>
<dbReference type="SMART" id="SM00355">
    <property type="entry name" value="ZnF_C2H2"/>
    <property type="match status" value="7"/>
</dbReference>
<evidence type="ECO:0000256" key="4">
    <source>
        <dbReference type="ARBA" id="ARBA00022771"/>
    </source>
</evidence>
<feature type="region of interest" description="Disordered" evidence="12">
    <location>
        <begin position="931"/>
        <end position="972"/>
    </location>
</feature>
<dbReference type="RefSeq" id="XP_032817394.1">
    <property type="nucleotide sequence ID" value="XM_032961503.1"/>
</dbReference>
<dbReference type="Gene3D" id="3.30.50.10">
    <property type="entry name" value="Erythroid Transcription Factor GATA-1, subunit A"/>
    <property type="match status" value="1"/>
</dbReference>
<dbReference type="Gene3D" id="3.30.160.60">
    <property type="entry name" value="Classic Zinc Finger"/>
    <property type="match status" value="1"/>
</dbReference>
<keyword evidence="15" id="KW-1185">Reference proteome</keyword>
<dbReference type="GO" id="GO:0005634">
    <property type="term" value="C:nucleus"/>
    <property type="evidence" value="ECO:0007669"/>
    <property type="project" value="UniProtKB-SubCell"/>
</dbReference>
<evidence type="ECO:0000256" key="7">
    <source>
        <dbReference type="ARBA" id="ARBA00023125"/>
    </source>
</evidence>
<feature type="region of interest" description="Disordered" evidence="12">
    <location>
        <begin position="393"/>
        <end position="425"/>
    </location>
</feature>
<keyword evidence="5" id="KW-0862">Zinc</keyword>
<evidence type="ECO:0000313" key="17">
    <source>
        <dbReference type="RefSeq" id="XP_032817393.1"/>
    </source>
</evidence>
<evidence type="ECO:0000256" key="6">
    <source>
        <dbReference type="ARBA" id="ARBA00023015"/>
    </source>
</evidence>
<dbReference type="SUPFAM" id="SSF57667">
    <property type="entry name" value="beta-beta-alpha zinc fingers"/>
    <property type="match status" value="1"/>
</dbReference>
<dbReference type="SUPFAM" id="SSF57716">
    <property type="entry name" value="Glucocorticoid receptor-like (DNA-binding domain)"/>
    <property type="match status" value="1"/>
</dbReference>
<keyword evidence="2" id="KW-0479">Metal-binding</keyword>
<dbReference type="PANTHER" id="PTHR47034:SF1">
    <property type="entry name" value="ZINC FINGER TRANSCRIPTION FACTOR TRPS1"/>
    <property type="match status" value="1"/>
</dbReference>
<feature type="region of interest" description="Disordered" evidence="12">
    <location>
        <begin position="1106"/>
        <end position="1159"/>
    </location>
</feature>
<dbReference type="GO" id="GO:0008270">
    <property type="term" value="F:zinc ion binding"/>
    <property type="evidence" value="ECO:0007669"/>
    <property type="project" value="UniProtKB-KW"/>
</dbReference>
<evidence type="ECO:0000313" key="15">
    <source>
        <dbReference type="Proteomes" id="UP001318040"/>
    </source>
</evidence>